<sequence>MPRSASSASGSDDEGLGALLEEPEGFRPPSPPPTVRSYTRRKYGGVGERAGAEQVEVGLVSGHPLWGHILYPAAIAMARFLELHASSLLHGPEGRGKGKGKAVLELGAGGGLPGLVAALEGAGQVVISDFPDAALVKNLENNVETNVTALSSPDVAQTRAVGFTWGSPPTPLFETLDPPSRKFDLVLLSDLVFNHSQHLALLNTCLSCLAPPPPSSSASPSSATAPPQRPSVDLAPEVLSTPAVLCFFSHHRPKFVEADLKILELAQEHGWEVTQVWEDPDAGAKEPYCNSRGGSRSPTAASPQWKWTDRPAFPEDEDRLGQPAIRGTVHGWMFARPLRS</sequence>
<keyword evidence="7" id="KW-1185">Reference proteome</keyword>
<keyword evidence="4" id="KW-0949">S-adenosyl-L-methionine</keyword>
<keyword evidence="3" id="KW-0808">Transferase</keyword>
<dbReference type="PANTHER" id="PTHR14614:SF10">
    <property type="entry name" value="PROTEIN N-TERMINAL AND LYSINE N-METHYLTRANSFERASE EFM7"/>
    <property type="match status" value="1"/>
</dbReference>
<dbReference type="Gene3D" id="3.40.50.150">
    <property type="entry name" value="Vaccinia Virus protein VP39"/>
    <property type="match status" value="1"/>
</dbReference>
<accession>A0A0D6EGC2</accession>
<feature type="region of interest" description="Disordered" evidence="5">
    <location>
        <begin position="1"/>
        <end position="39"/>
    </location>
</feature>
<feature type="region of interest" description="Disordered" evidence="5">
    <location>
        <begin position="287"/>
        <end position="322"/>
    </location>
</feature>
<dbReference type="AlphaFoldDB" id="A0A0D6EGC2"/>
<dbReference type="SUPFAM" id="SSF53335">
    <property type="entry name" value="S-adenosyl-L-methionine-dependent methyltransferases"/>
    <property type="match status" value="1"/>
</dbReference>
<dbReference type="Pfam" id="PF10294">
    <property type="entry name" value="Methyltransf_16"/>
    <property type="match status" value="1"/>
</dbReference>
<organism evidence="6 7">
    <name type="scientific">Sporidiobolus salmonicolor</name>
    <name type="common">Yeast-like fungus</name>
    <name type="synonym">Sporobolomyces salmonicolor</name>
    <dbReference type="NCBI Taxonomy" id="5005"/>
    <lineage>
        <taxon>Eukaryota</taxon>
        <taxon>Fungi</taxon>
        <taxon>Dikarya</taxon>
        <taxon>Basidiomycota</taxon>
        <taxon>Pucciniomycotina</taxon>
        <taxon>Microbotryomycetes</taxon>
        <taxon>Sporidiobolales</taxon>
        <taxon>Sporidiobolaceae</taxon>
        <taxon>Sporobolomyces</taxon>
    </lineage>
</organism>
<dbReference type="GO" id="GO:0032259">
    <property type="term" value="P:methylation"/>
    <property type="evidence" value="ECO:0007669"/>
    <property type="project" value="UniProtKB-KW"/>
</dbReference>
<dbReference type="Proteomes" id="UP000243876">
    <property type="component" value="Unassembled WGS sequence"/>
</dbReference>
<keyword evidence="1" id="KW-0963">Cytoplasm</keyword>
<dbReference type="EMBL" id="CENE01000001">
    <property type="protein sequence ID" value="CEQ38951.1"/>
    <property type="molecule type" value="Genomic_DNA"/>
</dbReference>
<evidence type="ECO:0000256" key="4">
    <source>
        <dbReference type="ARBA" id="ARBA00022691"/>
    </source>
</evidence>
<feature type="compositionally biased region" description="Polar residues" evidence="5">
    <location>
        <begin position="292"/>
        <end position="302"/>
    </location>
</feature>
<evidence type="ECO:0000256" key="2">
    <source>
        <dbReference type="ARBA" id="ARBA00022603"/>
    </source>
</evidence>
<dbReference type="PANTHER" id="PTHR14614">
    <property type="entry name" value="HEPATOCELLULAR CARCINOMA-ASSOCIATED ANTIGEN"/>
    <property type="match status" value="1"/>
</dbReference>
<feature type="region of interest" description="Disordered" evidence="5">
    <location>
        <begin position="213"/>
        <end position="233"/>
    </location>
</feature>
<feature type="compositionally biased region" description="Low complexity" evidence="5">
    <location>
        <begin position="216"/>
        <end position="226"/>
    </location>
</feature>
<evidence type="ECO:0000313" key="7">
    <source>
        <dbReference type="Proteomes" id="UP000243876"/>
    </source>
</evidence>
<dbReference type="GO" id="GO:0008757">
    <property type="term" value="F:S-adenosylmethionine-dependent methyltransferase activity"/>
    <property type="evidence" value="ECO:0007669"/>
    <property type="project" value="UniProtKB-ARBA"/>
</dbReference>
<reference evidence="7" key="1">
    <citation type="submission" date="2015-02" db="EMBL/GenBank/DDBJ databases">
        <authorList>
            <person name="Gon?alves P."/>
        </authorList>
    </citation>
    <scope>NUCLEOTIDE SEQUENCE [LARGE SCALE GENOMIC DNA]</scope>
</reference>
<gene>
    <name evidence="6" type="primary">SPOSA6832_00409</name>
</gene>
<proteinExistence type="predicted"/>
<dbReference type="GO" id="GO:0005737">
    <property type="term" value="C:cytoplasm"/>
    <property type="evidence" value="ECO:0007669"/>
    <property type="project" value="TreeGrafter"/>
</dbReference>
<evidence type="ECO:0000256" key="3">
    <source>
        <dbReference type="ARBA" id="ARBA00022679"/>
    </source>
</evidence>
<dbReference type="OrthoDB" id="46564at2759"/>
<protein>
    <submittedName>
        <fullName evidence="6">SPOSA6832_00409-mRNA-1:cds</fullName>
    </submittedName>
</protein>
<dbReference type="InterPro" id="IPR019410">
    <property type="entry name" value="Methyltransf_16"/>
</dbReference>
<evidence type="ECO:0000256" key="5">
    <source>
        <dbReference type="SAM" id="MobiDB-lite"/>
    </source>
</evidence>
<feature type="compositionally biased region" description="Low complexity" evidence="5">
    <location>
        <begin position="1"/>
        <end position="20"/>
    </location>
</feature>
<dbReference type="PROSITE" id="PS51560">
    <property type="entry name" value="SAM_MT_NNT1"/>
    <property type="match status" value="1"/>
</dbReference>
<evidence type="ECO:0000256" key="1">
    <source>
        <dbReference type="ARBA" id="ARBA00022490"/>
    </source>
</evidence>
<dbReference type="InterPro" id="IPR029063">
    <property type="entry name" value="SAM-dependent_MTases_sf"/>
</dbReference>
<name>A0A0D6EGC2_SPOSA</name>
<keyword evidence="2" id="KW-0489">Methyltransferase</keyword>
<evidence type="ECO:0000313" key="6">
    <source>
        <dbReference type="EMBL" id="CEQ38951.1"/>
    </source>
</evidence>
<dbReference type="InterPro" id="IPR025784">
    <property type="entry name" value="EFM7"/>
</dbReference>